<feature type="compositionally biased region" description="Pro residues" evidence="1">
    <location>
        <begin position="596"/>
        <end position="606"/>
    </location>
</feature>
<dbReference type="InParanoid" id="A0A369J3M4"/>
<keyword evidence="3" id="KW-1185">Reference proteome</keyword>
<feature type="compositionally biased region" description="Pro residues" evidence="1">
    <location>
        <begin position="197"/>
        <end position="220"/>
    </location>
</feature>
<feature type="compositionally biased region" description="Polar residues" evidence="1">
    <location>
        <begin position="565"/>
        <end position="575"/>
    </location>
</feature>
<dbReference type="Proteomes" id="UP000076154">
    <property type="component" value="Unassembled WGS sequence"/>
</dbReference>
<feature type="region of interest" description="Disordered" evidence="1">
    <location>
        <begin position="194"/>
        <end position="338"/>
    </location>
</feature>
<feature type="region of interest" description="Disordered" evidence="1">
    <location>
        <begin position="1"/>
        <end position="172"/>
    </location>
</feature>
<feature type="compositionally biased region" description="Polar residues" evidence="1">
    <location>
        <begin position="283"/>
        <end position="298"/>
    </location>
</feature>
<feature type="compositionally biased region" description="Low complexity" evidence="1">
    <location>
        <begin position="652"/>
        <end position="663"/>
    </location>
</feature>
<feature type="compositionally biased region" description="Basic residues" evidence="1">
    <location>
        <begin position="1"/>
        <end position="10"/>
    </location>
</feature>
<reference evidence="2" key="1">
    <citation type="submission" date="2018-04" db="EMBL/GenBank/DDBJ databases">
        <title>Whole genome sequencing of Hypsizygus marmoreus.</title>
        <authorList>
            <person name="Choi I.-G."/>
            <person name="Min B."/>
            <person name="Kim J.-G."/>
            <person name="Kim S."/>
            <person name="Oh Y.-L."/>
            <person name="Kong W.-S."/>
            <person name="Park H."/>
            <person name="Jeong J."/>
            <person name="Song E.-S."/>
        </authorList>
    </citation>
    <scope>NUCLEOTIDE SEQUENCE [LARGE SCALE GENOMIC DNA]</scope>
    <source>
        <strain evidence="2">51987-8</strain>
    </source>
</reference>
<evidence type="ECO:0000313" key="2">
    <source>
        <dbReference type="EMBL" id="RDB16588.1"/>
    </source>
</evidence>
<feature type="compositionally biased region" description="Polar residues" evidence="1">
    <location>
        <begin position="640"/>
        <end position="651"/>
    </location>
</feature>
<feature type="compositionally biased region" description="Low complexity" evidence="1">
    <location>
        <begin position="372"/>
        <end position="381"/>
    </location>
</feature>
<feature type="compositionally biased region" description="Low complexity" evidence="1">
    <location>
        <begin position="66"/>
        <end position="85"/>
    </location>
</feature>
<feature type="compositionally biased region" description="Pro residues" evidence="1">
    <location>
        <begin position="21"/>
        <end position="30"/>
    </location>
</feature>
<feature type="region of interest" description="Disordered" evidence="1">
    <location>
        <begin position="358"/>
        <end position="696"/>
    </location>
</feature>
<accession>A0A369J3M4</accession>
<protein>
    <submittedName>
        <fullName evidence="2">Uncharacterized protein</fullName>
    </submittedName>
</protein>
<feature type="compositionally biased region" description="Basic and acidic residues" evidence="1">
    <location>
        <begin position="403"/>
        <end position="413"/>
    </location>
</feature>
<evidence type="ECO:0000313" key="3">
    <source>
        <dbReference type="Proteomes" id="UP000076154"/>
    </source>
</evidence>
<dbReference type="OrthoDB" id="3365519at2759"/>
<feature type="region of interest" description="Disordered" evidence="1">
    <location>
        <begin position="966"/>
        <end position="1014"/>
    </location>
</feature>
<feature type="compositionally biased region" description="Pro residues" evidence="1">
    <location>
        <begin position="538"/>
        <end position="552"/>
    </location>
</feature>
<organism evidence="2 3">
    <name type="scientific">Hypsizygus marmoreus</name>
    <name type="common">White beech mushroom</name>
    <name type="synonym">Agaricus marmoreus</name>
    <dbReference type="NCBI Taxonomy" id="39966"/>
    <lineage>
        <taxon>Eukaryota</taxon>
        <taxon>Fungi</taxon>
        <taxon>Dikarya</taxon>
        <taxon>Basidiomycota</taxon>
        <taxon>Agaricomycotina</taxon>
        <taxon>Agaricomycetes</taxon>
        <taxon>Agaricomycetidae</taxon>
        <taxon>Agaricales</taxon>
        <taxon>Tricholomatineae</taxon>
        <taxon>Lyophyllaceae</taxon>
        <taxon>Hypsizygus</taxon>
    </lineage>
</organism>
<proteinExistence type="predicted"/>
<feature type="region of interest" description="Disordered" evidence="1">
    <location>
        <begin position="709"/>
        <end position="754"/>
    </location>
</feature>
<dbReference type="EMBL" id="LUEZ02000124">
    <property type="protein sequence ID" value="RDB16588.1"/>
    <property type="molecule type" value="Genomic_DNA"/>
</dbReference>
<gene>
    <name evidence="2" type="ORF">Hypma_002821</name>
</gene>
<feature type="compositionally biased region" description="Low complexity" evidence="1">
    <location>
        <begin position="972"/>
        <end position="999"/>
    </location>
</feature>
<name>A0A369J3M4_HYPMA</name>
<comment type="caution">
    <text evidence="2">The sequence shown here is derived from an EMBL/GenBank/DDBJ whole genome shotgun (WGS) entry which is preliminary data.</text>
</comment>
<feature type="compositionally biased region" description="Low complexity" evidence="1">
    <location>
        <begin position="244"/>
        <end position="255"/>
    </location>
</feature>
<sequence length="1295" mass="142344">MAGFLRKKKHDTQAKPISSQPNPPSAPTSVPPLFARFATSGQPAQEPQLIVSSPMLLSSARRDAVPALQSRRSRPAASSSQPTARQARREVDPRGQRNQSYTTIQAQVPTDDHEYIVPPPGQFSPVQPRGRPVSRVPMLDKPLPAPSSEPDPFNSNGPVILQPEPRPLSTLNRNSIQGEYAHLWSVIAGEDEQVLPDPMPTNPIPVPRKAPPRAVAPPPSRHIHNISANSTPDFPTPPLPTMQPLGPDALPDAPLEQNIISPIPTPFTRAGNFDDPDHDRRTQTLTPRPSTRSLSRQDLLTESRSDSGASSSRTTLSSNDVQDDRQLGDVFGRGSDNLSDSYVIGRLSTYHTPANLNPTFPDVSSHQEFDTSSLPSPSSSPKARRKLTKVKPSGQTSSGFHARSSESFEESRESLGQARISPDHTRATLYPPSGNMGNSASLIDVKPLQPQYRDVRSPDGLVNSQRRDMSPPSSVYPQERVLYTSPSPPHMAPSIRSAHGSPAGGKPLIFAALASVGQEEPQAPRPPQVDPVKTWSNQPPPPPSQQNYPSPPSEFSFPARREPLRSQQYPRQNIQPRPVPAAAKRINGYTDTRQLPSPPQPSPSPPKVSQAPQNQTEMVATGSPLPAVRQSLARTRRPSQTRSVAQQSTDFSPHSHSNSMSASYQRTPSKKRPATSLSPGKAGPIQVDRDPLGVPLDDDPFAKVEGVRMLKPTSRPVSPSKEGTAIRKMKSKDSRWGSGDEFHSASEGDSHSDLWSSAAKANYVPTPPSPPVSPGRLLGQQRRHRDARGGELQIFAPPVVQAGEEARDHLTSFLSDPHLLSTLLGFLSFYDWCMVLSLSREIRFALVQNVQLRETVLERFLKTVGYARWSWNDADPVSLSLQVRHRPSSSLSYFNSSLQDLNDYMRGVSTPTHEYARVAALYVHSLSIHPSLRDQSLYDTVRHFAASTRAYTRVVLRLRAQAEREASLARARGGSTRPPSRAPSPTTSSFSHSNHSYTSVATERTERPPLKHGTGSGLFQSPLFRLRRAPLLRVFVPSPDGDWLSDKSVLECEAECRRAGVLGLMRIGDVVWDVAVGDEGNVGRLVWDGSYLIDLDYTFSPIGDLPKYMPTLAFPPSYFHRVIRTGPASSNPIAHIDLRPWGQEIAANLQLLQDRMRTETPQGAYHNVVRWVHRSSFVIRPPVRGGRSPSQFNGRPSPYPPPSGPLRIPIPESNLFVDPGWYGTIVVETEGTNEALADLQDRCGPGAFPPRPARVSGNKASMMDRESKMVFRILREKSRPGEIWIRAVSAKERLL</sequence>
<evidence type="ECO:0000256" key="1">
    <source>
        <dbReference type="SAM" id="MobiDB-lite"/>
    </source>
</evidence>
<feature type="compositionally biased region" description="Basic and acidic residues" evidence="1">
    <location>
        <begin position="731"/>
        <end position="752"/>
    </location>
</feature>
<feature type="compositionally biased region" description="Polar residues" evidence="1">
    <location>
        <begin position="96"/>
        <end position="108"/>
    </location>
</feature>
<dbReference type="STRING" id="39966.A0A369J3M4"/>
<feature type="compositionally biased region" description="Low complexity" evidence="1">
    <location>
        <begin position="306"/>
        <end position="318"/>
    </location>
</feature>
<feature type="region of interest" description="Disordered" evidence="1">
    <location>
        <begin position="1182"/>
        <end position="1203"/>
    </location>
</feature>